<dbReference type="Pfam" id="PF00316">
    <property type="entry name" value="FBPase"/>
    <property type="match status" value="1"/>
</dbReference>
<dbReference type="InterPro" id="IPR028343">
    <property type="entry name" value="FBPtase"/>
</dbReference>
<dbReference type="eggNOG" id="COG0158">
    <property type="taxonomic scope" value="Bacteria"/>
</dbReference>
<evidence type="ECO:0000256" key="8">
    <source>
        <dbReference type="ARBA" id="ARBA00022842"/>
    </source>
</evidence>
<keyword evidence="8" id="KW-0460">Magnesium</keyword>
<dbReference type="GO" id="GO:0042132">
    <property type="term" value="F:fructose 1,6-bisphosphate 1-phosphatase activity"/>
    <property type="evidence" value="ECO:0007669"/>
    <property type="project" value="UniProtKB-UniRule"/>
</dbReference>
<evidence type="ECO:0000313" key="15">
    <source>
        <dbReference type="Proteomes" id="UP000015480"/>
    </source>
</evidence>
<dbReference type="GO" id="GO:0005986">
    <property type="term" value="P:sucrose biosynthetic process"/>
    <property type="evidence" value="ECO:0007669"/>
    <property type="project" value="TreeGrafter"/>
</dbReference>
<dbReference type="GO" id="GO:0006094">
    <property type="term" value="P:gluconeogenesis"/>
    <property type="evidence" value="ECO:0007669"/>
    <property type="project" value="UniProtKB-UniRule"/>
</dbReference>
<evidence type="ECO:0000259" key="13">
    <source>
        <dbReference type="Pfam" id="PF18913"/>
    </source>
</evidence>
<keyword evidence="6" id="KW-0479">Metal-binding</keyword>
<proteinExistence type="inferred from homology"/>
<dbReference type="OrthoDB" id="9806756at2"/>
<dbReference type="HAMAP" id="MF_01855">
    <property type="entry name" value="FBPase_class1"/>
    <property type="match status" value="1"/>
</dbReference>
<dbReference type="Proteomes" id="UP000015480">
    <property type="component" value="Chromosome"/>
</dbReference>
<dbReference type="PRINTS" id="PR00115">
    <property type="entry name" value="F16BPHPHTASE"/>
</dbReference>
<name>S5YXT5_PARAH</name>
<evidence type="ECO:0000256" key="7">
    <source>
        <dbReference type="ARBA" id="ARBA00022801"/>
    </source>
</evidence>
<keyword evidence="9 10" id="KW-0119">Carbohydrate metabolism</keyword>
<evidence type="ECO:0000256" key="2">
    <source>
        <dbReference type="ARBA" id="ARBA00001946"/>
    </source>
</evidence>
<dbReference type="RefSeq" id="WP_020951648.1">
    <property type="nucleotide sequence ID" value="NC_022041.1"/>
</dbReference>
<evidence type="ECO:0000256" key="4">
    <source>
        <dbReference type="ARBA" id="ARBA00010941"/>
    </source>
</evidence>
<comment type="similarity">
    <text evidence="4 10 11">Belongs to the FBPase class 1 family.</text>
</comment>
<evidence type="ECO:0000313" key="14">
    <source>
        <dbReference type="EMBL" id="AGT10011.1"/>
    </source>
</evidence>
<dbReference type="HOGENOM" id="CLU_039977_0_0_5"/>
<comment type="subcellular location">
    <subcellularLocation>
        <location evidence="10">Cytoplasm</location>
    </subcellularLocation>
</comment>
<dbReference type="PIRSF" id="PIRSF000904">
    <property type="entry name" value="FBPtase_SBPase"/>
    <property type="match status" value="1"/>
</dbReference>
<keyword evidence="15" id="KW-1185">Reference proteome</keyword>
<evidence type="ECO:0000256" key="3">
    <source>
        <dbReference type="ARBA" id="ARBA00005215"/>
    </source>
</evidence>
<keyword evidence="7 10" id="KW-0378">Hydrolase</keyword>
<dbReference type="PIRSF" id="PIRSF500210">
    <property type="entry name" value="FBPtase"/>
    <property type="match status" value="1"/>
</dbReference>
<comment type="subunit">
    <text evidence="10">Homotetramer.</text>
</comment>
<dbReference type="InterPro" id="IPR020548">
    <property type="entry name" value="Fructose_bisphosphatase_AS"/>
</dbReference>
<evidence type="ECO:0000256" key="10">
    <source>
        <dbReference type="HAMAP-Rule" id="MF_01855"/>
    </source>
</evidence>
<dbReference type="PROSITE" id="PS00124">
    <property type="entry name" value="FBPASE"/>
    <property type="match status" value="1"/>
</dbReference>
<dbReference type="InterPro" id="IPR033391">
    <property type="entry name" value="FBPase_N"/>
</dbReference>
<dbReference type="InterPro" id="IPR000146">
    <property type="entry name" value="FBPase_class-1"/>
</dbReference>
<dbReference type="GO" id="GO:0046872">
    <property type="term" value="F:metal ion binding"/>
    <property type="evidence" value="ECO:0007669"/>
    <property type="project" value="UniProtKB-KW"/>
</dbReference>
<comment type="catalytic activity">
    <reaction evidence="1 10">
        <text>beta-D-fructose 1,6-bisphosphate + H2O = beta-D-fructose 6-phosphate + phosphate</text>
        <dbReference type="Rhea" id="RHEA:11064"/>
        <dbReference type="ChEBI" id="CHEBI:15377"/>
        <dbReference type="ChEBI" id="CHEBI:32966"/>
        <dbReference type="ChEBI" id="CHEBI:43474"/>
        <dbReference type="ChEBI" id="CHEBI:57634"/>
        <dbReference type="EC" id="3.1.3.11"/>
    </reaction>
</comment>
<dbReference type="PANTHER" id="PTHR11556">
    <property type="entry name" value="FRUCTOSE-1,6-BISPHOSPHATASE-RELATED"/>
    <property type="match status" value="1"/>
</dbReference>
<evidence type="ECO:0000256" key="1">
    <source>
        <dbReference type="ARBA" id="ARBA00001273"/>
    </source>
</evidence>
<dbReference type="AlphaFoldDB" id="S5YXT5"/>
<dbReference type="InterPro" id="IPR044015">
    <property type="entry name" value="FBPase_C_dom"/>
</dbReference>
<dbReference type="GO" id="GO:0005829">
    <property type="term" value="C:cytosol"/>
    <property type="evidence" value="ECO:0007669"/>
    <property type="project" value="TreeGrafter"/>
</dbReference>
<dbReference type="PANTHER" id="PTHR11556:SF35">
    <property type="entry name" value="SEDOHEPTULOSE-1,7-BISPHOSPHATASE, CHLOROPLASTIC"/>
    <property type="match status" value="1"/>
</dbReference>
<organism evidence="14 15">
    <name type="scientific">Paracoccus aminophilus JCM 7686</name>
    <dbReference type="NCBI Taxonomy" id="1367847"/>
    <lineage>
        <taxon>Bacteria</taxon>
        <taxon>Pseudomonadati</taxon>
        <taxon>Pseudomonadota</taxon>
        <taxon>Alphaproteobacteria</taxon>
        <taxon>Rhodobacterales</taxon>
        <taxon>Paracoccaceae</taxon>
        <taxon>Paracoccus</taxon>
    </lineage>
</organism>
<dbReference type="Gene3D" id="3.40.190.80">
    <property type="match status" value="1"/>
</dbReference>
<evidence type="ECO:0000256" key="11">
    <source>
        <dbReference type="RuleBase" id="RU000508"/>
    </source>
</evidence>
<accession>S5YXT5</accession>
<feature type="domain" description="Fructose-1-6-bisphosphatase class I N-terminal" evidence="12">
    <location>
        <begin position="77"/>
        <end position="166"/>
    </location>
</feature>
<dbReference type="GO" id="GO:0006000">
    <property type="term" value="P:fructose metabolic process"/>
    <property type="evidence" value="ECO:0007669"/>
    <property type="project" value="TreeGrafter"/>
</dbReference>
<evidence type="ECO:0000256" key="6">
    <source>
        <dbReference type="ARBA" id="ARBA00022723"/>
    </source>
</evidence>
<evidence type="ECO:0000256" key="5">
    <source>
        <dbReference type="ARBA" id="ARBA00022490"/>
    </source>
</evidence>
<dbReference type="Gene3D" id="3.30.540.10">
    <property type="entry name" value="Fructose-1,6-Bisphosphatase, subunit A, domain 1"/>
    <property type="match status" value="1"/>
</dbReference>
<sequence length="324" mass="35156">MTASAIYLTRIPMPFQAVMEELASAAAEVAVLIRRGGHPERLEAEGAALEERAAARFQSGLQRAGVRWYASLAEPETLALNPGGCLAVAMSPLDGAAGLETNLALGTIFSIYRATADAEGTFLRAGSELLAAGYVLYGPSTSLVVSFGDGTQLYRLNPETGQFELIQCRLALPEESGDFAINTSNYRHWARPVRAYVDDCLAGTDGPRAQNFNMRWVANLVAEAHRILMRGGIYLSPADRRKDNEHGRLHLLFECAPIAFVIEQAGGRATDGCESVLRGQASQFHERTPFVFGSSEMVDRVATYHDLPETEVSALFGNRGLFRA</sequence>
<reference evidence="14 15" key="1">
    <citation type="journal article" date="2014" name="BMC Genomics">
        <title>Architecture and functions of a multipartite genome of the methylotrophic bacterium Paracoccus aminophilus JCM 7686, containing primary and secondary chromids.</title>
        <authorList>
            <person name="Dziewit L."/>
            <person name="Czarnecki J."/>
            <person name="Wibberg D."/>
            <person name="Radlinska M."/>
            <person name="Mrozek P."/>
            <person name="Szymczak M."/>
            <person name="Schluter A."/>
            <person name="Puhler A."/>
            <person name="Bartosik D."/>
        </authorList>
    </citation>
    <scope>NUCLEOTIDE SEQUENCE [LARGE SCALE GENOMIC DNA]</scope>
    <source>
        <strain evidence="14">JCM 7686</strain>
    </source>
</reference>
<feature type="binding site" evidence="10">
    <location>
        <position position="182"/>
    </location>
    <ligand>
        <name>substrate</name>
    </ligand>
</feature>
<dbReference type="GO" id="GO:0030388">
    <property type="term" value="P:fructose 1,6-bisphosphate metabolic process"/>
    <property type="evidence" value="ECO:0007669"/>
    <property type="project" value="TreeGrafter"/>
</dbReference>
<keyword evidence="5 10" id="KW-0963">Cytoplasm</keyword>
<comment type="pathway">
    <text evidence="3">Carbohydrate biosynthesis; Calvin cycle.</text>
</comment>
<dbReference type="EMBL" id="CP006650">
    <property type="protein sequence ID" value="AGT10011.1"/>
    <property type="molecule type" value="Genomic_DNA"/>
</dbReference>
<dbReference type="GO" id="GO:0006002">
    <property type="term" value="P:fructose 6-phosphate metabolic process"/>
    <property type="evidence" value="ECO:0007669"/>
    <property type="project" value="TreeGrafter"/>
</dbReference>
<evidence type="ECO:0000256" key="9">
    <source>
        <dbReference type="ARBA" id="ARBA00023277"/>
    </source>
</evidence>
<dbReference type="CDD" id="cd00354">
    <property type="entry name" value="FBPase"/>
    <property type="match status" value="1"/>
</dbReference>
<dbReference type="EC" id="3.1.3.11" evidence="10"/>
<protein>
    <recommendedName>
        <fullName evidence="10">Fructose-1,6-bisphosphatase class 1</fullName>
        <shortName evidence="10">FBPase class 1</shortName>
        <ecNumber evidence="10">3.1.3.11</ecNumber>
    </recommendedName>
    <alternativeName>
        <fullName evidence="10">D-fructose-1,6-bisphosphate 1-phosphohydrolase class 1</fullName>
    </alternativeName>
</protein>
<dbReference type="SUPFAM" id="SSF56655">
    <property type="entry name" value="Carbohydrate phosphatase"/>
    <property type="match status" value="1"/>
</dbReference>
<dbReference type="Pfam" id="PF18913">
    <property type="entry name" value="FBPase_C"/>
    <property type="match status" value="1"/>
</dbReference>
<dbReference type="PATRIC" id="fig|1367847.3.peg.2992"/>
<comment type="cofactor">
    <cofactor evidence="2">
        <name>Mg(2+)</name>
        <dbReference type="ChEBI" id="CHEBI:18420"/>
    </cofactor>
</comment>
<dbReference type="STRING" id="1367847.JCM7686_2975"/>
<dbReference type="KEGG" id="pami:JCM7686_2975"/>
<gene>
    <name evidence="10" type="primary">fbp</name>
    <name evidence="14" type="ORF">JCM7686_2975</name>
</gene>
<comment type="caution">
    <text evidence="10">Lacks conserved residue(s) required for the propagation of feature annotation.</text>
</comment>
<feature type="domain" description="Fructose-1-6-bisphosphatase class 1 C-terminal" evidence="13">
    <location>
        <begin position="172"/>
        <end position="305"/>
    </location>
</feature>
<evidence type="ECO:0000259" key="12">
    <source>
        <dbReference type="Pfam" id="PF00316"/>
    </source>
</evidence>